<sequence length="135" mass="14838">MHGSCLCKKVKFETIGDPLSFVACFCDNCRKSAGSAFLSLAFFRANSFKLTEGKGCLTVFNDTCTTSGNTVARSFCRECGSTMYGELHGRPGIVIVPTGSYDDRIDWVPAMESYPHRKEGWLKDIAIPLKPKPKA</sequence>
<dbReference type="Pfam" id="PF04828">
    <property type="entry name" value="GFA"/>
    <property type="match status" value="1"/>
</dbReference>
<proteinExistence type="inferred from homology"/>
<evidence type="ECO:0000259" key="5">
    <source>
        <dbReference type="PROSITE" id="PS51891"/>
    </source>
</evidence>
<accession>A0A0D7A7A9</accession>
<dbReference type="SUPFAM" id="SSF51316">
    <property type="entry name" value="Mss4-like"/>
    <property type="match status" value="1"/>
</dbReference>
<gene>
    <name evidence="6" type="ORF">FISHEDRAFT_46962</name>
</gene>
<name>A0A0D7A7A9_9AGAR</name>
<keyword evidence="2" id="KW-0479">Metal-binding</keyword>
<dbReference type="GO" id="GO:0046872">
    <property type="term" value="F:metal ion binding"/>
    <property type="evidence" value="ECO:0007669"/>
    <property type="project" value="UniProtKB-KW"/>
</dbReference>
<dbReference type="PANTHER" id="PTHR33337:SF39">
    <property type="entry name" value="DUF636 DOMAIN PROTEIN (AFU_ORTHOLOGUE AFUA_6G11530)"/>
    <property type="match status" value="1"/>
</dbReference>
<dbReference type="InterPro" id="IPR006913">
    <property type="entry name" value="CENP-V/GFA"/>
</dbReference>
<reference evidence="6 7" key="1">
    <citation type="journal article" date="2015" name="Fungal Genet. Biol.">
        <title>Evolution of novel wood decay mechanisms in Agaricales revealed by the genome sequences of Fistulina hepatica and Cylindrobasidium torrendii.</title>
        <authorList>
            <person name="Floudas D."/>
            <person name="Held B.W."/>
            <person name="Riley R."/>
            <person name="Nagy L.G."/>
            <person name="Koehler G."/>
            <person name="Ransdell A.S."/>
            <person name="Younus H."/>
            <person name="Chow J."/>
            <person name="Chiniquy J."/>
            <person name="Lipzen A."/>
            <person name="Tritt A."/>
            <person name="Sun H."/>
            <person name="Haridas S."/>
            <person name="LaButti K."/>
            <person name="Ohm R.A."/>
            <person name="Kues U."/>
            <person name="Blanchette R.A."/>
            <person name="Grigoriev I.V."/>
            <person name="Minto R.E."/>
            <person name="Hibbett D.S."/>
        </authorList>
    </citation>
    <scope>NUCLEOTIDE SEQUENCE [LARGE SCALE GENOMIC DNA]</scope>
    <source>
        <strain evidence="6 7">ATCC 64428</strain>
    </source>
</reference>
<feature type="domain" description="CENP-V/GFA" evidence="5">
    <location>
        <begin position="1"/>
        <end position="108"/>
    </location>
</feature>
<evidence type="ECO:0000256" key="1">
    <source>
        <dbReference type="ARBA" id="ARBA00005495"/>
    </source>
</evidence>
<dbReference type="PROSITE" id="PS51891">
    <property type="entry name" value="CENP_V_GFA"/>
    <property type="match status" value="1"/>
</dbReference>
<dbReference type="AlphaFoldDB" id="A0A0D7A7A9"/>
<keyword evidence="4" id="KW-0456">Lyase</keyword>
<dbReference type="Gene3D" id="3.90.1590.10">
    <property type="entry name" value="glutathione-dependent formaldehyde- activating enzyme (gfa)"/>
    <property type="match status" value="1"/>
</dbReference>
<dbReference type="InterPro" id="IPR011057">
    <property type="entry name" value="Mss4-like_sf"/>
</dbReference>
<keyword evidence="3" id="KW-0862">Zinc</keyword>
<dbReference type="EMBL" id="KN882026">
    <property type="protein sequence ID" value="KIY46625.1"/>
    <property type="molecule type" value="Genomic_DNA"/>
</dbReference>
<evidence type="ECO:0000313" key="7">
    <source>
        <dbReference type="Proteomes" id="UP000054144"/>
    </source>
</evidence>
<dbReference type="OrthoDB" id="9985472at2759"/>
<comment type="similarity">
    <text evidence="1">Belongs to the Gfa family.</text>
</comment>
<protein>
    <recommendedName>
        <fullName evidence="5">CENP-V/GFA domain-containing protein</fullName>
    </recommendedName>
</protein>
<keyword evidence="7" id="KW-1185">Reference proteome</keyword>
<dbReference type="Proteomes" id="UP000054144">
    <property type="component" value="Unassembled WGS sequence"/>
</dbReference>
<evidence type="ECO:0000256" key="3">
    <source>
        <dbReference type="ARBA" id="ARBA00022833"/>
    </source>
</evidence>
<dbReference type="PANTHER" id="PTHR33337">
    <property type="entry name" value="GFA DOMAIN-CONTAINING PROTEIN"/>
    <property type="match status" value="1"/>
</dbReference>
<dbReference type="GO" id="GO:0016846">
    <property type="term" value="F:carbon-sulfur lyase activity"/>
    <property type="evidence" value="ECO:0007669"/>
    <property type="project" value="InterPro"/>
</dbReference>
<organism evidence="6 7">
    <name type="scientific">Fistulina hepatica ATCC 64428</name>
    <dbReference type="NCBI Taxonomy" id="1128425"/>
    <lineage>
        <taxon>Eukaryota</taxon>
        <taxon>Fungi</taxon>
        <taxon>Dikarya</taxon>
        <taxon>Basidiomycota</taxon>
        <taxon>Agaricomycotina</taxon>
        <taxon>Agaricomycetes</taxon>
        <taxon>Agaricomycetidae</taxon>
        <taxon>Agaricales</taxon>
        <taxon>Fistulinaceae</taxon>
        <taxon>Fistulina</taxon>
    </lineage>
</organism>
<evidence type="ECO:0000256" key="2">
    <source>
        <dbReference type="ARBA" id="ARBA00022723"/>
    </source>
</evidence>
<evidence type="ECO:0000256" key="4">
    <source>
        <dbReference type="ARBA" id="ARBA00023239"/>
    </source>
</evidence>
<evidence type="ECO:0000313" key="6">
    <source>
        <dbReference type="EMBL" id="KIY46625.1"/>
    </source>
</evidence>